<proteinExistence type="predicted"/>
<accession>A0ACC5PVN4</accession>
<dbReference type="EMBL" id="JACYNR010000024">
    <property type="protein sequence ID" value="MBD8128863.1"/>
    <property type="molecule type" value="Genomic_DNA"/>
</dbReference>
<comment type="caution">
    <text evidence="1">The sequence shown here is derived from an EMBL/GenBank/DDBJ whole genome shotgun (WGS) entry which is preliminary data.</text>
</comment>
<gene>
    <name evidence="1" type="primary">vapB</name>
    <name evidence="1" type="ORF">IFT41_22435</name>
</gene>
<protein>
    <submittedName>
        <fullName evidence="1">Toxin-antitoxin system antitoxin VapB</fullName>
    </submittedName>
</protein>
<evidence type="ECO:0000313" key="2">
    <source>
        <dbReference type="Proteomes" id="UP000610459"/>
    </source>
</evidence>
<name>A0ACC5PVN4_ENTAG</name>
<sequence>MHTTLFLSNRTQAVRLPKSISFPEDVKHVEVIAVGRSRLITPAGESWDSWFDGEGVSPDFMNVREQPTEQEREGF</sequence>
<reference evidence="1 2" key="1">
    <citation type="journal article" date="2020" name="FEMS Microbiol. Ecol.">
        <title>Temporal dynamics of bacterial communities during seed development and maturation.</title>
        <authorList>
            <person name="Chesneau G."/>
            <person name="Torres-Cortes G."/>
            <person name="Briand M."/>
            <person name="Darrasse A."/>
            <person name="Preveaux A."/>
            <person name="Marais C."/>
            <person name="Jacques M.A."/>
            <person name="Shade A."/>
            <person name="Barret M."/>
        </authorList>
    </citation>
    <scope>NUCLEOTIDE SEQUENCE [LARGE SCALE GENOMIC DNA]</scope>
    <source>
        <strain evidence="1 2">CFBP13709</strain>
    </source>
</reference>
<keyword evidence="2" id="KW-1185">Reference proteome</keyword>
<evidence type="ECO:0000313" key="1">
    <source>
        <dbReference type="EMBL" id="MBD8128863.1"/>
    </source>
</evidence>
<dbReference type="Proteomes" id="UP000610459">
    <property type="component" value="Unassembled WGS sequence"/>
</dbReference>
<organism evidence="1 2">
    <name type="scientific">Enterobacter agglomerans</name>
    <name type="common">Erwinia herbicola</name>
    <name type="synonym">Pantoea agglomerans</name>
    <dbReference type="NCBI Taxonomy" id="549"/>
    <lineage>
        <taxon>Bacteria</taxon>
        <taxon>Pseudomonadati</taxon>
        <taxon>Pseudomonadota</taxon>
        <taxon>Gammaproteobacteria</taxon>
        <taxon>Enterobacterales</taxon>
        <taxon>Erwiniaceae</taxon>
        <taxon>Pantoea</taxon>
        <taxon>Pantoea agglomerans group</taxon>
    </lineage>
</organism>